<proteinExistence type="predicted"/>
<feature type="transmembrane region" description="Helical" evidence="1">
    <location>
        <begin position="47"/>
        <end position="72"/>
    </location>
</feature>
<keyword evidence="1" id="KW-0472">Membrane</keyword>
<name>A0A163D025_9FLAO</name>
<comment type="caution">
    <text evidence="2">The sequence shown here is derived from an EMBL/GenBank/DDBJ whole genome shotgun (WGS) entry which is preliminary data.</text>
</comment>
<keyword evidence="1" id="KW-1133">Transmembrane helix</keyword>
<feature type="transmembrane region" description="Helical" evidence="1">
    <location>
        <begin position="124"/>
        <end position="149"/>
    </location>
</feature>
<organism evidence="2 3">
    <name type="scientific">Aquimarina aggregata</name>
    <dbReference type="NCBI Taxonomy" id="1642818"/>
    <lineage>
        <taxon>Bacteria</taxon>
        <taxon>Pseudomonadati</taxon>
        <taxon>Bacteroidota</taxon>
        <taxon>Flavobacteriia</taxon>
        <taxon>Flavobacteriales</taxon>
        <taxon>Flavobacteriaceae</taxon>
        <taxon>Aquimarina</taxon>
    </lineage>
</organism>
<gene>
    <name evidence="2" type="ORF">AWE51_16120</name>
</gene>
<evidence type="ECO:0000256" key="1">
    <source>
        <dbReference type="SAM" id="Phobius"/>
    </source>
</evidence>
<dbReference type="Proteomes" id="UP000076715">
    <property type="component" value="Unassembled WGS sequence"/>
</dbReference>
<evidence type="ECO:0008006" key="4">
    <source>
        <dbReference type="Google" id="ProtNLM"/>
    </source>
</evidence>
<feature type="transmembrane region" description="Helical" evidence="1">
    <location>
        <begin position="84"/>
        <end position="104"/>
    </location>
</feature>
<reference evidence="2 3" key="1">
    <citation type="submission" date="2016-01" db="EMBL/GenBank/DDBJ databases">
        <title>The draft genome sequence of Aquimarina sp. RZW4-3-2.</title>
        <authorList>
            <person name="Wang Y."/>
        </authorList>
    </citation>
    <scope>NUCLEOTIDE SEQUENCE [LARGE SCALE GENOMIC DNA]</scope>
    <source>
        <strain evidence="2 3">RZW4-3-2</strain>
    </source>
</reference>
<keyword evidence="3" id="KW-1185">Reference proteome</keyword>
<protein>
    <recommendedName>
        <fullName evidence="4">DUF4149 domain-containing protein</fullName>
    </recommendedName>
</protein>
<dbReference type="EMBL" id="LQRT01000001">
    <property type="protein sequence ID" value="KZS42892.1"/>
    <property type="molecule type" value="Genomic_DNA"/>
</dbReference>
<evidence type="ECO:0000313" key="3">
    <source>
        <dbReference type="Proteomes" id="UP000076715"/>
    </source>
</evidence>
<dbReference type="STRING" id="1642818.AWE51_16120"/>
<keyword evidence="1" id="KW-0812">Transmembrane</keyword>
<sequence length="157" mass="18083">MKIEYQYIKYVIAINFIWLGFVGAISFMEAWLKFQAPGITTEIGLGIGQLVFNALNKVEITCALAILVVMIYSKPMYKQIKRKYFLGISLLILGLQTIWLLPALDHRADLIIQGVDVPKSRLHLWYVLFEILKVISLFAYGMMLFKIYLEKSSTKKI</sequence>
<evidence type="ECO:0000313" key="2">
    <source>
        <dbReference type="EMBL" id="KZS42892.1"/>
    </source>
</evidence>
<dbReference type="OrthoDB" id="1098954at2"/>
<accession>A0A163D025</accession>
<dbReference type="AlphaFoldDB" id="A0A163D025"/>
<dbReference type="RefSeq" id="WP_066308133.1">
    <property type="nucleotide sequence ID" value="NZ_CANLSS010000010.1"/>
</dbReference>
<feature type="transmembrane region" description="Helical" evidence="1">
    <location>
        <begin position="7"/>
        <end position="27"/>
    </location>
</feature>